<feature type="domain" description="Protein kinase" evidence="15">
    <location>
        <begin position="217"/>
        <end position="475"/>
    </location>
</feature>
<evidence type="ECO:0000259" key="15">
    <source>
        <dbReference type="PROSITE" id="PS50011"/>
    </source>
</evidence>
<comment type="cofactor">
    <cofactor evidence="1">
        <name>Mg(2+)</name>
        <dbReference type="ChEBI" id="CHEBI:18420"/>
    </cofactor>
</comment>
<feature type="region of interest" description="Disordered" evidence="14">
    <location>
        <begin position="1438"/>
        <end position="1524"/>
    </location>
</feature>
<reference evidence="16" key="2">
    <citation type="submission" date="2025-08" db="UniProtKB">
        <authorList>
            <consortium name="Ensembl"/>
        </authorList>
    </citation>
    <scope>IDENTIFICATION</scope>
</reference>
<gene>
    <name evidence="16" type="primary">WNK1</name>
</gene>
<evidence type="ECO:0000256" key="6">
    <source>
        <dbReference type="ARBA" id="ARBA00022553"/>
    </source>
</evidence>
<feature type="compositionally biased region" description="Polar residues" evidence="14">
    <location>
        <begin position="635"/>
        <end position="687"/>
    </location>
</feature>
<dbReference type="Gene3D" id="1.10.510.10">
    <property type="entry name" value="Transferase(Phosphotransferase) domain 1"/>
    <property type="match status" value="1"/>
</dbReference>
<feature type="compositionally biased region" description="Polar residues" evidence="14">
    <location>
        <begin position="2556"/>
        <end position="2577"/>
    </location>
</feature>
<feature type="region of interest" description="Disordered" evidence="14">
    <location>
        <begin position="1787"/>
        <end position="1830"/>
    </location>
</feature>
<feature type="region of interest" description="Disordered" evidence="14">
    <location>
        <begin position="566"/>
        <end position="720"/>
    </location>
</feature>
<dbReference type="CTD" id="65125"/>
<dbReference type="PANTHER" id="PTHR13902">
    <property type="entry name" value="SERINE/THREONINE-PROTEIN KINASE WNK WITH NO LYSINE -RELATED"/>
    <property type="match status" value="1"/>
</dbReference>
<dbReference type="FunFam" id="3.10.20.90:FF:000012">
    <property type="entry name" value="Serine/threonine-protein kinase WNK1 isoform 2"/>
    <property type="match status" value="1"/>
</dbReference>
<feature type="region of interest" description="Disordered" evidence="14">
    <location>
        <begin position="2399"/>
        <end position="2427"/>
    </location>
</feature>
<dbReference type="FunFam" id="1.10.510.10:FF:000006">
    <property type="entry name" value="Serine/threonine-protein kinase WNK1 isoform 2"/>
    <property type="match status" value="1"/>
</dbReference>
<dbReference type="InterPro" id="IPR056865">
    <property type="entry name" value="CCTL2_WNK"/>
</dbReference>
<keyword evidence="13" id="KW-0175">Coiled coil</keyword>
<comment type="catalytic activity">
    <reaction evidence="11">
        <text>L-threonyl-[protein] + ATP = O-phospho-L-threonyl-[protein] + ADP + H(+)</text>
        <dbReference type="Rhea" id="RHEA:46608"/>
        <dbReference type="Rhea" id="RHEA-COMP:11060"/>
        <dbReference type="Rhea" id="RHEA-COMP:11605"/>
        <dbReference type="ChEBI" id="CHEBI:15378"/>
        <dbReference type="ChEBI" id="CHEBI:30013"/>
        <dbReference type="ChEBI" id="CHEBI:30616"/>
        <dbReference type="ChEBI" id="CHEBI:61977"/>
        <dbReference type="ChEBI" id="CHEBI:456216"/>
        <dbReference type="EC" id="2.7.11.1"/>
    </reaction>
</comment>
<comment type="subcellular location">
    <subcellularLocation>
        <location evidence="2">Cytoplasm</location>
    </subcellularLocation>
</comment>
<evidence type="ECO:0000256" key="1">
    <source>
        <dbReference type="ARBA" id="ARBA00001946"/>
    </source>
</evidence>
<keyword evidence="8" id="KW-0547">Nucleotide-binding</keyword>
<dbReference type="Ensembl" id="ENSTGUT00000023305.1">
    <property type="protein sequence ID" value="ENSTGUP00000028609.1"/>
    <property type="gene ID" value="ENSTGUG00000012615.2"/>
</dbReference>
<feature type="region of interest" description="Disordered" evidence="14">
    <location>
        <begin position="1"/>
        <end position="77"/>
    </location>
</feature>
<feature type="region of interest" description="Disordered" evidence="14">
    <location>
        <begin position="2522"/>
        <end position="2606"/>
    </location>
</feature>
<name>A0A674GZP5_TAEGU</name>
<dbReference type="GeneTree" id="ENSGT00940000155474"/>
<reference evidence="16" key="3">
    <citation type="submission" date="2025-09" db="UniProtKB">
        <authorList>
            <consortium name="Ensembl"/>
        </authorList>
    </citation>
    <scope>IDENTIFICATION</scope>
</reference>
<feature type="compositionally biased region" description="Polar residues" evidence="14">
    <location>
        <begin position="604"/>
        <end position="625"/>
    </location>
</feature>
<protein>
    <recommendedName>
        <fullName evidence="3">non-specific serine/threonine protein kinase</fullName>
        <ecNumber evidence="3">2.7.11.1</ecNumber>
    </recommendedName>
</protein>
<evidence type="ECO:0000256" key="13">
    <source>
        <dbReference type="SAM" id="Coils"/>
    </source>
</evidence>
<feature type="compositionally biased region" description="Basic and acidic residues" evidence="14">
    <location>
        <begin position="188"/>
        <end position="197"/>
    </location>
</feature>
<feature type="compositionally biased region" description="Low complexity" evidence="14">
    <location>
        <begin position="1804"/>
        <end position="1827"/>
    </location>
</feature>
<evidence type="ECO:0000256" key="8">
    <source>
        <dbReference type="ARBA" id="ARBA00022741"/>
    </source>
</evidence>
<dbReference type="PROSITE" id="PS00108">
    <property type="entry name" value="PROTEIN_KINASE_ST"/>
    <property type="match status" value="1"/>
</dbReference>
<feature type="compositionally biased region" description="Low complexity" evidence="14">
    <location>
        <begin position="2296"/>
        <end position="2312"/>
    </location>
</feature>
<dbReference type="GO" id="GO:0005737">
    <property type="term" value="C:cytoplasm"/>
    <property type="evidence" value="ECO:0007669"/>
    <property type="project" value="UniProtKB-SubCell"/>
</dbReference>
<feature type="compositionally biased region" description="Gly residues" evidence="14">
    <location>
        <begin position="36"/>
        <end position="47"/>
    </location>
</feature>
<feature type="compositionally biased region" description="Basic and acidic residues" evidence="14">
    <location>
        <begin position="987"/>
        <end position="996"/>
    </location>
</feature>
<feature type="region of interest" description="Disordered" evidence="14">
    <location>
        <begin position="1597"/>
        <end position="1616"/>
    </location>
</feature>
<dbReference type="Pfam" id="PF00069">
    <property type="entry name" value="Pkinase"/>
    <property type="match status" value="1"/>
</dbReference>
<feature type="compositionally biased region" description="Low complexity" evidence="14">
    <location>
        <begin position="1788"/>
        <end position="1797"/>
    </location>
</feature>
<feature type="compositionally biased region" description="Polar residues" evidence="14">
    <location>
        <begin position="1462"/>
        <end position="1474"/>
    </location>
</feature>
<feature type="region of interest" description="Disordered" evidence="14">
    <location>
        <begin position="1720"/>
        <end position="1756"/>
    </location>
</feature>
<dbReference type="GO" id="GO:0004674">
    <property type="term" value="F:protein serine/threonine kinase activity"/>
    <property type="evidence" value="ECO:0007669"/>
    <property type="project" value="UniProtKB-KW"/>
</dbReference>
<evidence type="ECO:0000256" key="12">
    <source>
        <dbReference type="ARBA" id="ARBA00048679"/>
    </source>
</evidence>
<comment type="catalytic activity">
    <reaction evidence="12">
        <text>L-seryl-[protein] + ATP = O-phospho-L-seryl-[protein] + ADP + H(+)</text>
        <dbReference type="Rhea" id="RHEA:17989"/>
        <dbReference type="Rhea" id="RHEA-COMP:9863"/>
        <dbReference type="Rhea" id="RHEA-COMP:11604"/>
        <dbReference type="ChEBI" id="CHEBI:15378"/>
        <dbReference type="ChEBI" id="CHEBI:29999"/>
        <dbReference type="ChEBI" id="CHEBI:30616"/>
        <dbReference type="ChEBI" id="CHEBI:83421"/>
        <dbReference type="ChEBI" id="CHEBI:456216"/>
        <dbReference type="EC" id="2.7.11.1"/>
    </reaction>
</comment>
<feature type="compositionally biased region" description="Polar residues" evidence="14">
    <location>
        <begin position="1115"/>
        <end position="1131"/>
    </location>
</feature>
<dbReference type="Gene3D" id="3.30.200.20">
    <property type="entry name" value="Phosphorylase Kinase, domain 1"/>
    <property type="match status" value="1"/>
</dbReference>
<feature type="region of interest" description="Disordered" evidence="14">
    <location>
        <begin position="2149"/>
        <end position="2194"/>
    </location>
</feature>
<feature type="region of interest" description="Disordered" evidence="14">
    <location>
        <begin position="2282"/>
        <end position="2320"/>
    </location>
</feature>
<dbReference type="InterPro" id="IPR011009">
    <property type="entry name" value="Kinase-like_dom_sf"/>
</dbReference>
<feature type="region of interest" description="Disordered" evidence="14">
    <location>
        <begin position="968"/>
        <end position="1005"/>
    </location>
</feature>
<feature type="compositionally biased region" description="Pro residues" evidence="14">
    <location>
        <begin position="10"/>
        <end position="24"/>
    </location>
</feature>
<evidence type="ECO:0000256" key="3">
    <source>
        <dbReference type="ARBA" id="ARBA00012513"/>
    </source>
</evidence>
<dbReference type="PROSITE" id="PS50011">
    <property type="entry name" value="PROTEIN_KINASE_DOM"/>
    <property type="match status" value="1"/>
</dbReference>
<keyword evidence="9" id="KW-0418">Kinase</keyword>
<proteinExistence type="predicted"/>
<feature type="compositionally biased region" description="Low complexity" evidence="14">
    <location>
        <begin position="1132"/>
        <end position="1179"/>
    </location>
</feature>
<dbReference type="EC" id="2.7.11.1" evidence="3"/>
<evidence type="ECO:0000256" key="2">
    <source>
        <dbReference type="ARBA" id="ARBA00004496"/>
    </source>
</evidence>
<feature type="compositionally biased region" description="Basic residues" evidence="14">
    <location>
        <begin position="2532"/>
        <end position="2544"/>
    </location>
</feature>
<keyword evidence="7" id="KW-0808">Transferase</keyword>
<dbReference type="SUPFAM" id="SSF56112">
    <property type="entry name" value="Protein kinase-like (PK-like)"/>
    <property type="match status" value="1"/>
</dbReference>
<keyword evidence="4" id="KW-0963">Cytoplasm</keyword>
<feature type="compositionally biased region" description="Low complexity" evidence="14">
    <location>
        <begin position="1041"/>
        <end position="1052"/>
    </location>
</feature>
<dbReference type="FunFam" id="3.30.200.20:FF:000494">
    <property type="entry name" value="serine/threonine-protein kinase WNK2 isoform X2"/>
    <property type="match status" value="1"/>
</dbReference>
<keyword evidence="6" id="KW-0597">Phosphoprotein</keyword>
<keyword evidence="17" id="KW-1185">Reference proteome</keyword>
<feature type="compositionally biased region" description="Acidic residues" evidence="14">
    <location>
        <begin position="1597"/>
        <end position="1608"/>
    </location>
</feature>
<dbReference type="Gene3D" id="3.10.20.90">
    <property type="entry name" value="Phosphatidylinositol 3-kinase Catalytic Subunit, Chain A, domain 1"/>
    <property type="match status" value="2"/>
</dbReference>
<feature type="compositionally biased region" description="Low complexity" evidence="14">
    <location>
        <begin position="2545"/>
        <end position="2555"/>
    </location>
</feature>
<evidence type="ECO:0000256" key="14">
    <source>
        <dbReference type="SAM" id="MobiDB-lite"/>
    </source>
</evidence>
<dbReference type="CDD" id="cd14030">
    <property type="entry name" value="STKc_WNK1"/>
    <property type="match status" value="1"/>
</dbReference>
<feature type="compositionally biased region" description="Basic and acidic residues" evidence="14">
    <location>
        <begin position="49"/>
        <end position="74"/>
    </location>
</feature>
<dbReference type="Pfam" id="PF24889">
    <property type="entry name" value="CCTL2_WNK"/>
    <property type="match status" value="1"/>
</dbReference>
<feature type="compositionally biased region" description="Low complexity" evidence="14">
    <location>
        <begin position="104"/>
        <end position="119"/>
    </location>
</feature>
<feature type="compositionally biased region" description="Low complexity" evidence="14">
    <location>
        <begin position="580"/>
        <end position="596"/>
    </location>
</feature>
<dbReference type="InterPro" id="IPR008271">
    <property type="entry name" value="Ser/Thr_kinase_AS"/>
</dbReference>
<evidence type="ECO:0000256" key="5">
    <source>
        <dbReference type="ARBA" id="ARBA00022527"/>
    </source>
</evidence>
<feature type="compositionally biased region" description="Low complexity" evidence="14">
    <location>
        <begin position="693"/>
        <end position="706"/>
    </location>
</feature>
<feature type="compositionally biased region" description="Low complexity" evidence="14">
    <location>
        <begin position="25"/>
        <end position="35"/>
    </location>
</feature>
<feature type="compositionally biased region" description="Basic residues" evidence="14">
    <location>
        <begin position="1502"/>
        <end position="1524"/>
    </location>
</feature>
<dbReference type="InterPro" id="IPR024678">
    <property type="entry name" value="Kinase_OSR1/WNK_CCT"/>
</dbReference>
<dbReference type="Pfam" id="PF12202">
    <property type="entry name" value="OSR1_C"/>
    <property type="match status" value="1"/>
</dbReference>
<evidence type="ECO:0000256" key="9">
    <source>
        <dbReference type="ARBA" id="ARBA00022777"/>
    </source>
</evidence>
<feature type="region of interest" description="Disordered" evidence="14">
    <location>
        <begin position="1103"/>
        <end position="1191"/>
    </location>
</feature>
<dbReference type="SMART" id="SM00220">
    <property type="entry name" value="S_TKc"/>
    <property type="match status" value="1"/>
</dbReference>
<feature type="coiled-coil region" evidence="13">
    <location>
        <begin position="2483"/>
        <end position="2510"/>
    </location>
</feature>
<dbReference type="InterPro" id="IPR000719">
    <property type="entry name" value="Prot_kinase_dom"/>
</dbReference>
<reference evidence="16 17" key="1">
    <citation type="journal article" date="2010" name="Nature">
        <title>The genome of a songbird.</title>
        <authorList>
            <person name="Warren W.C."/>
            <person name="Clayton D.F."/>
            <person name="Ellegren H."/>
            <person name="Arnold A.P."/>
            <person name="Hillier L.W."/>
            <person name="Kunstner A."/>
            <person name="Searle S."/>
            <person name="White S."/>
            <person name="Vilella A.J."/>
            <person name="Fairley S."/>
            <person name="Heger A."/>
            <person name="Kong L."/>
            <person name="Ponting C.P."/>
            <person name="Jarvis E.D."/>
            <person name="Mello C.V."/>
            <person name="Minx P."/>
            <person name="Lovell P."/>
            <person name="Velho T.A."/>
            <person name="Ferris M."/>
            <person name="Balakrishnan C.N."/>
            <person name="Sinha S."/>
            <person name="Blatti C."/>
            <person name="London S.E."/>
            <person name="Li Y."/>
            <person name="Lin Y.C."/>
            <person name="George J."/>
            <person name="Sweedler J."/>
            <person name="Southey B."/>
            <person name="Gunaratne P."/>
            <person name="Watson M."/>
            <person name="Nam K."/>
            <person name="Backstrom N."/>
            <person name="Smeds L."/>
            <person name="Nabholz B."/>
            <person name="Itoh Y."/>
            <person name="Whitney O."/>
            <person name="Pfenning A.R."/>
            <person name="Howard J."/>
            <person name="Volker M."/>
            <person name="Skinner B.M."/>
            <person name="Griffin D.K."/>
            <person name="Ye L."/>
            <person name="McLaren W.M."/>
            <person name="Flicek P."/>
            <person name="Quesada V."/>
            <person name="Velasco G."/>
            <person name="Lopez-Otin C."/>
            <person name="Puente X.S."/>
            <person name="Olender T."/>
            <person name="Lancet D."/>
            <person name="Smit A.F."/>
            <person name="Hubley R."/>
            <person name="Konkel M.K."/>
            <person name="Walker J.A."/>
            <person name="Batzer M.A."/>
            <person name="Gu W."/>
            <person name="Pollock D.D."/>
            <person name="Chen L."/>
            <person name="Cheng Z."/>
            <person name="Eichler E.E."/>
            <person name="Stapley J."/>
            <person name="Slate J."/>
            <person name="Ekblom R."/>
            <person name="Birkhead T."/>
            <person name="Burke T."/>
            <person name="Burt D."/>
            <person name="Scharff C."/>
            <person name="Adam I."/>
            <person name="Richard H."/>
            <person name="Sultan M."/>
            <person name="Soldatov A."/>
            <person name="Lehrach H."/>
            <person name="Edwards S.V."/>
            <person name="Yang S.P."/>
            <person name="Li X."/>
            <person name="Graves T."/>
            <person name="Fulton L."/>
            <person name="Nelson J."/>
            <person name="Chinwalla A."/>
            <person name="Hou S."/>
            <person name="Mardis E.R."/>
            <person name="Wilson R.K."/>
        </authorList>
    </citation>
    <scope>NUCLEOTIDE SEQUENCE [LARGE SCALE GENOMIC DNA]</scope>
</reference>
<evidence type="ECO:0000256" key="4">
    <source>
        <dbReference type="ARBA" id="ARBA00022490"/>
    </source>
</evidence>
<sequence>MSADAAGSGPPSPRFLVPPPPPPRNGSSSDSSVGTSGTGGAGGGPGSEGRSEEYRRRRHTMDKDSRGAAATEHRFFRRSVICDSNATALELPSLQPAAPSVPVSGGSAAPSVFPPSAAGRTPYAPAAVSEADSRPSPPAPLPLEGRAAEEPPAAKDAAPLLPKEEEEGDEATALPPTSVAGSLSAASREFEERRTQQEDIEELETKAVGISPDGRFLKFDIEIGRGSFKTVYKGLDTETTVEVAWCELQDRKLSKSERQRFKEEAGMLKGLQHPNIVRFYDSWESTVKGKKCIVLVTELMTSGTLKTYLKRFKVMKIKVLRSWCRQILKGLQFLHTRTPPIIHRDLKCDNIFITGPTGSVKIGDLGLATLKRASFAKSVIGTPEFMAPEMYEEKYDESVDVYAFGMCMLEMATSEYPYSECQNAAQIYRRVTSGVKPASFDKVAIPEVKEIIEGCIRQNKGERYAIKDLLNHAFFQEETGVRVELAEEDDGEKIAIKLWLRIEDIKKLKGKYKDNEAIEFSFDLERDVPEDVAQEMVESGYVCEGDHKTMAKAIKDRVSLIKRKREQRQSVQEEQENILQEEGSQKQQLEQQQPSSASHAGSKHPQSVTGTTPVPTASASVSTQVEPEEPEADQHQQLQFQQPSISVLSDGTVDSGQGSSVYTESVSSQQTVSYGSQHDQSVSNTGVQGYPASVGQVQSQQHGGYQPPAAPQHPRGGTPPFPDSQIFFPTVHERPVSFSPPPVCPPKVAIAQRRKSTSFLEAQTCHFQPLLKTGQSLVPPGGSPTNWTPEAFVMLGTAAQRVAGEPLHVQVNPVFEQAPVHSDYRSGPTPPEDAHYRMHPEAVYLVGMHYPSQVSEQYDQVAYNSHVTEQHLKQVSESNHGQGGPPQSSVFDFQSGQTYLARHVQNLRLDSGMGPLSPLSNVSAPLSAEPAQMTFHQVFVPHSAPAVLSHSADGRASCVFEFHVHTQSSAPAEGAALPPRAYRSRRGSMETSHEESTQGLGSHGRLQPVTEEHCNYLGVGVAGPRGGSARRSWPEGSPEYSSDSSQLTSSDTGDFQSPPPTGGSSSAFGSDFSLPIVQLPQKVLQESQLFICFPQGASTQQALSTSLSSGPPASYPQTQVQGQPASSNAAVPSQPTQHTQQSTQQPASSQQPGQYQLQQPSVSASTTPAQTVSQTQTSQVMPMPQAAAGTQLPVSQPVSIIQGEPQLPVAASSLPQPSVNPSVPIGSHFLPMGQALPASVVPQFPVSQLPVAAPHVTVAQPGFQSLPISMAAGMNQPLLTLATSAAAAAVPVGPSVVPSQLPTLMQPLAQLPSQVLPQLLQPPVQAVGLPVSIGQAAEASLPAADALYQGFPSQLTPQYPADSNVAPSSAVASASIPSAVLSPPLPTDAMAQSGYLAPVVQPYGEQNVMVSMGSLGGQVQVPQPPVSLAQQASSASSQQAVVEGTQGVSQTAASETLPAMQPAQSTPLASSMDSAHSDVASGLSDGNENVPTSSGRHEGRTTKRHMRRSVRSRSRHEKTSRPKLRILNVSNKGDRVVECQLETHNRKMVTFKFDLDGDNPEEIATIMVQNEFILATERDSFVEQVREIIEKADEMLSEDASVEPEGDQGLESMQTKDDGFFPESQKLEFKQPDPTSSMPQRIGVPSSSFTQVVHSAGRRFIVSPVPENRLKEQSLFTSAVAGGNKTSDMVAASPVHGPGMNLSHSASSLSLQQAFSEMGHAQMTEGPSTAPPVFNQTIPPFPPALSTMAGSGATPASVATSSVSVSSSTGVSLLGSVTLPSENAAVGVAPSTSVPSSISPPPASQSGQQSTGVSSSMSAPASFSLSATSQPAQPVTADIAPSISTPSSSALPSAQVPGVTALGVAAPAVTPQSTPQIVSSMAAPQTSVALSLAQNMALQLPQLSSSGSVSSLAETTVVSAPQSLPESGHSLDKSHSCNAAGLSLPISAPLSSSIASSICGSVSQPVIHPLLVPSGITSTPVLPQISGATPMLPQVPLPGVLPQPVTNLPTVQQTLIHSQPQPAPLPNQPHVHCLEADADAQSKAPGIDDIKTLEEKLRSLFSEHSNVGAAHPSVSLETSLVMETTVVPGIPTTAVAPSKPLTSISTCIPPSSLPLGPTGLPVLTPVATPGQVITPVSYISASSSIATAAVKPGTSPSKPPLSRVPVLPIGSDLPAGTPSSEQLPPFPGPSLTQSQQPLEDLDAQLRRTLSPETVPVTSAPACSVPSVASTVVTGPVSTETQCLTDVLAARDGESSAVAATTGASVLKMGRFQVSVAVDDVLKEDDKPETKPVQFETTSTDTSSLSGSSPESTLVKQAESRKSGAVAATSLDVVDGIPEAAAGPPLLGAASQATKVGRFQVTTTTDQVGRFSVSKARDEVSCAEKEPMTLPLSVGLEQVASSAASPKKELESRQSPHMNGPSSDPEVAFLSGMAKDLDDGSGSPDSVQHLGSKISLPVQSLSNSFNSSYMSSDNESDIEDEDLKLELRRLREKHLKEIQELQSRQKQEIESLYVKLGKAPPAVIIPPAAPLSGRRRRPTKGKGSKSSRSSSQGHKSPQLSGNLSAQSAPSVLPPQQTLHPPGSVPETGQNHLLQPLKPSPSSENLYSAFTSDGALSVPSLSAPGQGTSSTNTVGAAVNSQAPQTQPTAIASSRKGTFTDDLHKLVDNWARDAMNLSGKKVGKGHSSYEGPGMARKFSAPGQLCISMTSSLGATPIPAASATSLGPFSKAMCPPQQYGYPAASFPPPWGGAGGPAPTQLGQFQPVAATSLQSFNISNLQKSVSNPPGSNLRTT</sequence>
<evidence type="ECO:0000256" key="7">
    <source>
        <dbReference type="ARBA" id="ARBA00022679"/>
    </source>
</evidence>
<dbReference type="InterPro" id="IPR050588">
    <property type="entry name" value="WNK_Ser-Thr_kinase"/>
</dbReference>
<dbReference type="Proteomes" id="UP000007754">
    <property type="component" value="Chromosome 1A"/>
</dbReference>
<keyword evidence="5" id="KW-0723">Serine/threonine-protein kinase</keyword>
<evidence type="ECO:0000313" key="16">
    <source>
        <dbReference type="Ensembl" id="ENSTGUP00000028609.1"/>
    </source>
</evidence>
<evidence type="ECO:0000256" key="11">
    <source>
        <dbReference type="ARBA" id="ARBA00047899"/>
    </source>
</evidence>
<dbReference type="FunFam" id="3.10.20.90:FF:000007">
    <property type="entry name" value="Serine/threonine-protein kinase WNK1 isoform 1"/>
    <property type="match status" value="1"/>
</dbReference>
<evidence type="ECO:0000313" key="17">
    <source>
        <dbReference type="Proteomes" id="UP000007754"/>
    </source>
</evidence>
<feature type="region of interest" description="Disordered" evidence="14">
    <location>
        <begin position="96"/>
        <end position="201"/>
    </location>
</feature>
<keyword evidence="10" id="KW-0067">ATP-binding</keyword>
<organism evidence="16 17">
    <name type="scientific">Taeniopygia guttata</name>
    <name type="common">Zebra finch</name>
    <name type="synonym">Poephila guttata</name>
    <dbReference type="NCBI Taxonomy" id="59729"/>
    <lineage>
        <taxon>Eukaryota</taxon>
        <taxon>Metazoa</taxon>
        <taxon>Chordata</taxon>
        <taxon>Craniata</taxon>
        <taxon>Vertebrata</taxon>
        <taxon>Euteleostomi</taxon>
        <taxon>Archelosauria</taxon>
        <taxon>Archosauria</taxon>
        <taxon>Dinosauria</taxon>
        <taxon>Saurischia</taxon>
        <taxon>Theropoda</taxon>
        <taxon>Coelurosauria</taxon>
        <taxon>Aves</taxon>
        <taxon>Neognathae</taxon>
        <taxon>Neoaves</taxon>
        <taxon>Telluraves</taxon>
        <taxon>Australaves</taxon>
        <taxon>Passeriformes</taxon>
        <taxon>Passeroidea</taxon>
        <taxon>Estrildidae</taxon>
        <taxon>Estrildinae</taxon>
        <taxon>Taeniopygia</taxon>
    </lineage>
</organism>
<evidence type="ECO:0000256" key="10">
    <source>
        <dbReference type="ARBA" id="ARBA00022840"/>
    </source>
</evidence>
<feature type="region of interest" description="Disordered" evidence="14">
    <location>
        <begin position="1017"/>
        <end position="1069"/>
    </location>
</feature>
<accession>A0A674GZP5</accession>
<feature type="compositionally biased region" description="Polar residues" evidence="14">
    <location>
        <begin position="1484"/>
        <end position="1494"/>
    </location>
</feature>
<dbReference type="GO" id="GO:0005524">
    <property type="term" value="F:ATP binding"/>
    <property type="evidence" value="ECO:0007669"/>
    <property type="project" value="UniProtKB-KW"/>
</dbReference>